<keyword evidence="1" id="KW-0812">Transmembrane</keyword>
<name>A0A2M7AVW9_9BACT</name>
<reference evidence="3" key="1">
    <citation type="submission" date="2017-09" db="EMBL/GenBank/DDBJ databases">
        <title>Depth-based differentiation of microbial function through sediment-hosted aquifers and enrichment of novel symbionts in the deep terrestrial subsurface.</title>
        <authorList>
            <person name="Probst A.J."/>
            <person name="Ladd B."/>
            <person name="Jarett J.K."/>
            <person name="Geller-Mcgrath D.E."/>
            <person name="Sieber C.M.K."/>
            <person name="Emerson J.B."/>
            <person name="Anantharaman K."/>
            <person name="Thomas B.C."/>
            <person name="Malmstrom R."/>
            <person name="Stieglmeier M."/>
            <person name="Klingl A."/>
            <person name="Woyke T."/>
            <person name="Ryan C.M."/>
            <person name="Banfield J.F."/>
        </authorList>
    </citation>
    <scope>NUCLEOTIDE SEQUENCE [LARGE SCALE GENOMIC DNA]</scope>
</reference>
<proteinExistence type="predicted"/>
<dbReference type="PANTHER" id="PTHR40278">
    <property type="entry name" value="DNA UTILIZATION PROTEIN HOFN"/>
    <property type="match status" value="1"/>
</dbReference>
<accession>A0A2M7AVW9</accession>
<keyword evidence="1" id="KW-1133">Transmembrane helix</keyword>
<dbReference type="AlphaFoldDB" id="A0A2M7AVW9"/>
<dbReference type="PANTHER" id="PTHR40278:SF1">
    <property type="entry name" value="DNA UTILIZATION PROTEIN HOFN"/>
    <property type="match status" value="1"/>
</dbReference>
<evidence type="ECO:0000313" key="2">
    <source>
        <dbReference type="EMBL" id="PIU74785.1"/>
    </source>
</evidence>
<dbReference type="InterPro" id="IPR052534">
    <property type="entry name" value="Extracell_DNA_Util/SecSys_Comp"/>
</dbReference>
<sequence length="176" mass="20768">MINLLPPFRKQDLRREFMWRRLGIFLWMLFFVLIIFSGLLFTTWSYTNIQHQAFSHLVQIEESSNQGQKIKGIEQEIKEANIKLKYLDQLKLNQEPTFMVVNNLSNFSSRNIIFRGLSINRATKKGSIEGFAKNRDDLLNLKQNMEQSNNFSQIDLPLNSLLKEKDLNFNLSFSFK</sequence>
<evidence type="ECO:0000313" key="3">
    <source>
        <dbReference type="Proteomes" id="UP000228775"/>
    </source>
</evidence>
<evidence type="ECO:0000256" key="1">
    <source>
        <dbReference type="SAM" id="Phobius"/>
    </source>
</evidence>
<feature type="transmembrane region" description="Helical" evidence="1">
    <location>
        <begin position="21"/>
        <end position="46"/>
    </location>
</feature>
<dbReference type="Proteomes" id="UP000228775">
    <property type="component" value="Unassembled WGS sequence"/>
</dbReference>
<dbReference type="EMBL" id="PEVY01000089">
    <property type="protein sequence ID" value="PIU74785.1"/>
    <property type="molecule type" value="Genomic_DNA"/>
</dbReference>
<gene>
    <name evidence="2" type="ORF">COS76_04270</name>
</gene>
<comment type="caution">
    <text evidence="2">The sequence shown here is derived from an EMBL/GenBank/DDBJ whole genome shotgun (WGS) entry which is preliminary data.</text>
</comment>
<protein>
    <submittedName>
        <fullName evidence="2">Uncharacterized protein</fullName>
    </submittedName>
</protein>
<keyword evidence="1" id="KW-0472">Membrane</keyword>
<organism evidence="2 3">
    <name type="scientific">Candidatus Portnoybacteria bacterium CG06_land_8_20_14_3_00_39_12</name>
    <dbReference type="NCBI Taxonomy" id="1974809"/>
    <lineage>
        <taxon>Bacteria</taxon>
        <taxon>Candidatus Portnoyibacteriota</taxon>
    </lineage>
</organism>